<feature type="transmembrane region" description="Helical" evidence="5">
    <location>
        <begin position="600"/>
        <end position="620"/>
    </location>
</feature>
<name>A0AAE6V6P4_9MICO</name>
<evidence type="ECO:0000259" key="6">
    <source>
        <dbReference type="Pfam" id="PF12698"/>
    </source>
</evidence>
<dbReference type="AlphaFoldDB" id="A0AAE6V6P4"/>
<dbReference type="PANTHER" id="PTHR43077:SF5">
    <property type="entry name" value="PHAGE INFECTION PROTEIN"/>
    <property type="match status" value="1"/>
</dbReference>
<evidence type="ECO:0000256" key="5">
    <source>
        <dbReference type="SAM" id="Phobius"/>
    </source>
</evidence>
<dbReference type="RefSeq" id="WP_132505663.1">
    <property type="nucleotide sequence ID" value="NZ_CP047186.1"/>
</dbReference>
<evidence type="ECO:0000256" key="3">
    <source>
        <dbReference type="ARBA" id="ARBA00022989"/>
    </source>
</evidence>
<gene>
    <name evidence="7" type="ORF">GSU10_02165</name>
</gene>
<feature type="transmembrane region" description="Helical" evidence="5">
    <location>
        <begin position="755"/>
        <end position="778"/>
    </location>
</feature>
<dbReference type="InterPro" id="IPR013525">
    <property type="entry name" value="ABC2_TM"/>
</dbReference>
<protein>
    <submittedName>
        <fullName evidence="7">ABC transporter permease</fullName>
    </submittedName>
</protein>
<dbReference type="NCBIfam" id="TIGR03062">
    <property type="entry name" value="pip_yhgE_Cterm"/>
    <property type="match status" value="1"/>
</dbReference>
<dbReference type="EMBL" id="CP047186">
    <property type="protein sequence ID" value="QHC54576.1"/>
    <property type="molecule type" value="Genomic_DNA"/>
</dbReference>
<evidence type="ECO:0000313" key="7">
    <source>
        <dbReference type="EMBL" id="QHC54576.1"/>
    </source>
</evidence>
<dbReference type="GO" id="GO:0140359">
    <property type="term" value="F:ABC-type transporter activity"/>
    <property type="evidence" value="ECO:0007669"/>
    <property type="project" value="InterPro"/>
</dbReference>
<dbReference type="KEGG" id="rte:GSU10_02165"/>
<proteinExistence type="predicted"/>
<organism evidence="7 8">
    <name type="scientific">Rathayibacter tanaceti</name>
    <dbReference type="NCBI Taxonomy" id="1671680"/>
    <lineage>
        <taxon>Bacteria</taxon>
        <taxon>Bacillati</taxon>
        <taxon>Actinomycetota</taxon>
        <taxon>Actinomycetes</taxon>
        <taxon>Micrococcales</taxon>
        <taxon>Microbacteriaceae</taxon>
        <taxon>Rathayibacter</taxon>
    </lineage>
</organism>
<dbReference type="PANTHER" id="PTHR43077">
    <property type="entry name" value="TRANSPORT PERMEASE YVFS-RELATED"/>
    <property type="match status" value="1"/>
</dbReference>
<dbReference type="NCBIfam" id="TIGR03061">
    <property type="entry name" value="pip_yhgE_Nterm"/>
    <property type="match status" value="1"/>
</dbReference>
<comment type="subcellular location">
    <subcellularLocation>
        <location evidence="1">Membrane</location>
        <topology evidence="1">Multi-pass membrane protein</topology>
    </subcellularLocation>
</comment>
<dbReference type="InterPro" id="IPR017501">
    <property type="entry name" value="Phage_infect_YhgE_C"/>
</dbReference>
<feature type="transmembrane region" description="Helical" evidence="5">
    <location>
        <begin position="702"/>
        <end position="721"/>
    </location>
</feature>
<keyword evidence="3 5" id="KW-1133">Transmembrane helix</keyword>
<evidence type="ECO:0000256" key="2">
    <source>
        <dbReference type="ARBA" id="ARBA00022692"/>
    </source>
</evidence>
<feature type="transmembrane region" description="Helical" evidence="5">
    <location>
        <begin position="641"/>
        <end position="662"/>
    </location>
</feature>
<dbReference type="Proteomes" id="UP000465031">
    <property type="component" value="Chromosome"/>
</dbReference>
<dbReference type="Pfam" id="PF12698">
    <property type="entry name" value="ABC2_membrane_3"/>
    <property type="match status" value="1"/>
</dbReference>
<evidence type="ECO:0000256" key="4">
    <source>
        <dbReference type="ARBA" id="ARBA00023136"/>
    </source>
</evidence>
<dbReference type="NCBIfam" id="TIGR03057">
    <property type="entry name" value="xxxLxxG_by_4"/>
    <property type="match status" value="4"/>
</dbReference>
<keyword evidence="2 5" id="KW-0812">Transmembrane</keyword>
<accession>A0AAE6V6P4</accession>
<dbReference type="Gene3D" id="3.40.1710.10">
    <property type="entry name" value="abc type-2 transporter like domain"/>
    <property type="match status" value="1"/>
</dbReference>
<sequence>MTVLRRALRAVNPRLVVVFAAIALIPLIYAGLLTSANLDPTHHLDTVPAAVVNEDTGATASDGSTLALGHDLTDELTSSTSESNFAWTEKGAADAARQLASGEVYAVLTVPAGFSADVASVGGDDPAAAVQAKLSVETNDSANLIVGNIASTIGSTVTQTLEEKVGETYLKNVYVGFTDVHTSLEQAADGAAQLADGADRASSGSSELVVGLAQLQDGTARLATGANSLRSGAGTAAAGAATLSAGLQQIAEKTGQLPQQAGELDSGARTVADGARQLDGGVATLASGAFDLASGTAALKDGAATAASGAQALATGSASVTDGAQKALTGAQALASGAGTLASATPDLAAGATGVDSGLASLLSRYGSLSDSERLAALTTLEKGAATVATGAAQADAGAQTLGAGVTALVGDDGHGLTALTAGAATVSSGAADLATGTSALATGAASADGGAQQIAGGAKTLAGGAASLDSGAAQVAGGVDTLSGAVGPLSSGIASAASGASDLASGTAALATGAADLAEGADSAATGSADAATGSRDLADGIDSLASGSRTLDTKLTDGAADVPSYTDEQADELSAVAAAPVGIDAERLNRVPSYGYGLAPYFMALALWVGALAFYLMSAPLSARLLAARRPAWVIALRSYLPGALMAVAQGVLAALAIRFGVGVEASNLPGLIGIAVLTSLTFVAVNQALIALLDAPGRFLALLMIVLQLSSAGGTYPVETAPAFFQVIHGVLPLTWTVEAFRSLIAGGTIGVAHAVLVLVLWLVGALAVTVLAAARRRRGLTPALRDPEPLLESA</sequence>
<dbReference type="InterPro" id="IPR023908">
    <property type="entry name" value="xxxLxxG_rpt"/>
</dbReference>
<dbReference type="InterPro" id="IPR017500">
    <property type="entry name" value="Phage_infect_YhgE_N"/>
</dbReference>
<reference evidence="8" key="1">
    <citation type="submission" date="2019-12" db="EMBL/GenBank/DDBJ databases">
        <title>Complete and draft genome sequences of new strains and members of some known species of the genus Rathayibacter isolated from plants.</title>
        <authorList>
            <person name="Tarlachkov S.V."/>
            <person name="Starodumova I.P."/>
            <person name="Dorofeeva L.V."/>
            <person name="Prisyazhnaya N.V."/>
            <person name="Leyn S."/>
            <person name="Zlamal J."/>
            <person name="Elan M."/>
            <person name="Osterman A.L."/>
            <person name="Nadler S."/>
            <person name="Subbotin S.A."/>
            <person name="Evtushenko L.I."/>
        </authorList>
    </citation>
    <scope>NUCLEOTIDE SEQUENCE [LARGE SCALE GENOMIC DNA]</scope>
    <source>
        <strain evidence="8">VKM Ac-2761</strain>
    </source>
</reference>
<feature type="domain" description="ABC-2 type transporter transmembrane" evidence="6">
    <location>
        <begin position="565"/>
        <end position="773"/>
    </location>
</feature>
<dbReference type="InterPro" id="IPR051328">
    <property type="entry name" value="T7SS_ABC-Transporter"/>
</dbReference>
<evidence type="ECO:0000313" key="8">
    <source>
        <dbReference type="Proteomes" id="UP000465031"/>
    </source>
</evidence>
<evidence type="ECO:0000256" key="1">
    <source>
        <dbReference type="ARBA" id="ARBA00004141"/>
    </source>
</evidence>
<feature type="transmembrane region" description="Helical" evidence="5">
    <location>
        <begin position="674"/>
        <end position="695"/>
    </location>
</feature>
<keyword evidence="4 5" id="KW-0472">Membrane</keyword>
<dbReference type="GO" id="GO:0016020">
    <property type="term" value="C:membrane"/>
    <property type="evidence" value="ECO:0007669"/>
    <property type="project" value="UniProtKB-SubCell"/>
</dbReference>